<reference evidence="3" key="1">
    <citation type="submission" date="2016-10" db="EMBL/GenBank/DDBJ databases">
        <authorList>
            <person name="Varghese N."/>
            <person name="Submissions S."/>
        </authorList>
    </citation>
    <scope>NUCLEOTIDE SEQUENCE [LARGE SCALE GENOMIC DNA]</scope>
    <source>
        <strain evidence="3">DSM 9751</strain>
    </source>
</reference>
<evidence type="ECO:0008006" key="4">
    <source>
        <dbReference type="Google" id="ProtNLM"/>
    </source>
</evidence>
<dbReference type="AlphaFoldDB" id="A0A1H4MAY9"/>
<dbReference type="PROSITE" id="PS51257">
    <property type="entry name" value="PROKAR_LIPOPROTEIN"/>
    <property type="match status" value="1"/>
</dbReference>
<evidence type="ECO:0000313" key="2">
    <source>
        <dbReference type="EMBL" id="SEB80241.1"/>
    </source>
</evidence>
<organism evidence="2 3">
    <name type="scientific">Pseudomonas saponiphila</name>
    <dbReference type="NCBI Taxonomy" id="556534"/>
    <lineage>
        <taxon>Bacteria</taxon>
        <taxon>Pseudomonadati</taxon>
        <taxon>Pseudomonadota</taxon>
        <taxon>Gammaproteobacteria</taxon>
        <taxon>Pseudomonadales</taxon>
        <taxon>Pseudomonadaceae</taxon>
        <taxon>Pseudomonas</taxon>
    </lineage>
</organism>
<proteinExistence type="predicted"/>
<sequence>MRILVGGVALVMLAGCSSNAITVQQAKQVPKDQVYAFQARPAGAYGAITVLRDGGINASACDFVIYVDGKKAAKLGSSQKVTFYVKPGSLNLGVGLAGTGLCMGQAIRTMAAEAVADREKIFRVSSDLAGMYIGPYVEY</sequence>
<keyword evidence="3" id="KW-1185">Reference proteome</keyword>
<feature type="signal peptide" evidence="1">
    <location>
        <begin position="1"/>
        <end position="20"/>
    </location>
</feature>
<dbReference type="Proteomes" id="UP000198982">
    <property type="component" value="Unassembled WGS sequence"/>
</dbReference>
<dbReference type="EMBL" id="FNTJ01000001">
    <property type="protein sequence ID" value="SEB80241.1"/>
    <property type="molecule type" value="Genomic_DNA"/>
</dbReference>
<gene>
    <name evidence="2" type="ORF">SAMN05216178_2313</name>
</gene>
<protein>
    <recommendedName>
        <fullName evidence="4">Lipoprotein</fullName>
    </recommendedName>
</protein>
<keyword evidence="1" id="KW-0732">Signal</keyword>
<name>A0A1H4MAY9_9PSED</name>
<accession>A0A1H4MAY9</accession>
<evidence type="ECO:0000256" key="1">
    <source>
        <dbReference type="SAM" id="SignalP"/>
    </source>
</evidence>
<feature type="chain" id="PRO_5011610433" description="Lipoprotein" evidence="1">
    <location>
        <begin position="21"/>
        <end position="139"/>
    </location>
</feature>
<evidence type="ECO:0000313" key="3">
    <source>
        <dbReference type="Proteomes" id="UP000198982"/>
    </source>
</evidence>
<dbReference type="RefSeq" id="WP_092313473.1">
    <property type="nucleotide sequence ID" value="NZ_FNTJ01000001.1"/>
</dbReference>